<evidence type="ECO:0008006" key="3">
    <source>
        <dbReference type="Google" id="ProtNLM"/>
    </source>
</evidence>
<dbReference type="EMBL" id="LN714482">
    <property type="protein sequence ID" value="CEL66790.1"/>
    <property type="molecule type" value="Genomic_DNA"/>
</dbReference>
<accession>A0A0F7UDS7</accession>
<organism evidence="2">
    <name type="scientific">Neospora caninum (strain Liverpool)</name>
    <dbReference type="NCBI Taxonomy" id="572307"/>
    <lineage>
        <taxon>Eukaryota</taxon>
        <taxon>Sar</taxon>
        <taxon>Alveolata</taxon>
        <taxon>Apicomplexa</taxon>
        <taxon>Conoidasida</taxon>
        <taxon>Coccidia</taxon>
        <taxon>Eucoccidiorida</taxon>
        <taxon>Eimeriorina</taxon>
        <taxon>Sarcocystidae</taxon>
        <taxon>Neospora</taxon>
    </lineage>
</organism>
<dbReference type="GO" id="GO:0005840">
    <property type="term" value="C:ribosome"/>
    <property type="evidence" value="ECO:0007669"/>
    <property type="project" value="InterPro"/>
</dbReference>
<dbReference type="Gene3D" id="3.90.470.10">
    <property type="entry name" value="Ribosomal protein L22/L17"/>
    <property type="match status" value="1"/>
</dbReference>
<protein>
    <recommendedName>
        <fullName evidence="3">Ribosomal L22p/L17e protein</fullName>
    </recommendedName>
</protein>
<proteinExistence type="predicted"/>
<dbReference type="SUPFAM" id="SSF54843">
    <property type="entry name" value="Ribosomal protein L22"/>
    <property type="match status" value="1"/>
</dbReference>
<feature type="region of interest" description="Disordered" evidence="1">
    <location>
        <begin position="1"/>
        <end position="25"/>
    </location>
</feature>
<dbReference type="AlphaFoldDB" id="A0A0F7UDS7"/>
<gene>
    <name evidence="2" type="ORF">BN1204_025970</name>
</gene>
<name>A0A0F7UDS7_NEOCL</name>
<feature type="compositionally biased region" description="Low complexity" evidence="1">
    <location>
        <begin position="13"/>
        <end position="25"/>
    </location>
</feature>
<dbReference type="InterPro" id="IPR036394">
    <property type="entry name" value="Ribosomal_uL22_sf"/>
</dbReference>
<evidence type="ECO:0000256" key="1">
    <source>
        <dbReference type="SAM" id="MobiDB-lite"/>
    </source>
</evidence>
<dbReference type="GO" id="GO:0003735">
    <property type="term" value="F:structural constituent of ribosome"/>
    <property type="evidence" value="ECO:0007669"/>
    <property type="project" value="InterPro"/>
</dbReference>
<sequence length="588" mass="65930">MAGRLRPSGFLMPQPSSPHSSLSRPSSAFTLLSSLVAPLSRSSSPSLSSASPSSPLRWSVSPCSAPRVSPCRSALRSSSPSPTSVPASRFLRNSPACASSFSHSSSEWRRANVVSETVRHSFSSAPPLSLASGSSCLAVGPCPPVCRSTCRSSSPSLLSPSLLSPSLLSLSPLSPSGSSFPSAASLLPGIPALHAPGASKSAGCRPVPLGRAPGSTSLLPSTLCSDLDRRLPAAFLLSRCFSSGLPNTKRRIRDPFWRRSGWWRWRQQEVKAMNRSRAFRRHLFPRFVTATVAYEDAAEAEVQRFKATVAETGRYPGQTVNFFVPKVEGARLEPFAALPSRQKRLKLRRKAVKEAEEEERSRGDVDFVWRGKGGGRVWEERKGNIPLGKKKLLLYCTIIKGLQITDAIDWLSSLCLHRVNYLLNLLNATRKKIHEQGGDISRVYVESYMLNIQGQIKRPQFRLRMVNLIKTWKFAVVLRFREYPMDEFFHKLFILKHVPRSLTTDMRLALVGQRVNPQTVREWYPLLDSKTRFWHRKRLKWLDRTRQFDYCLARRVFKSKYEENCRRRKIQVLQARGASDAVIAEENL</sequence>
<dbReference type="GO" id="GO:0006412">
    <property type="term" value="P:translation"/>
    <property type="evidence" value="ECO:0007669"/>
    <property type="project" value="InterPro"/>
</dbReference>
<reference evidence="2" key="1">
    <citation type="journal article" date="2015" name="PLoS ONE">
        <title>Comprehensive Evaluation of Toxoplasma gondii VEG and Neospora caninum LIV Genomes with Tachyzoite Stage Transcriptome and Proteome Defines Novel Transcript Features.</title>
        <authorList>
            <person name="Ramaprasad A."/>
            <person name="Mourier T."/>
            <person name="Naeem R."/>
            <person name="Malas T.B."/>
            <person name="Moussa E."/>
            <person name="Panigrahi A."/>
            <person name="Vermont S.J."/>
            <person name="Otto T.D."/>
            <person name="Wastling J."/>
            <person name="Pain A."/>
        </authorList>
    </citation>
    <scope>NUCLEOTIDE SEQUENCE</scope>
    <source>
        <strain evidence="2">Liverpool</strain>
    </source>
</reference>
<feature type="region of interest" description="Disordered" evidence="1">
    <location>
        <begin position="39"/>
        <end position="62"/>
    </location>
</feature>
<evidence type="ECO:0000313" key="2">
    <source>
        <dbReference type="EMBL" id="CEL66790.1"/>
    </source>
</evidence>